<evidence type="ECO:0000256" key="8">
    <source>
        <dbReference type="RuleBase" id="RU362118"/>
    </source>
</evidence>
<evidence type="ECO:0000256" key="7">
    <source>
        <dbReference type="ARBA" id="ARBA00023239"/>
    </source>
</evidence>
<sequence>MDMLTKLIHNASLIDTATGASSTAVYHASTFHQHPGETGAWVYSRAGNPTRQALEATIADLEQGSYGFAFASGMAAIAAVMMLFEQGDHVILPRDIYGGTFDLMAQLVARYGLQATYVDLSNLAEVEAHITPRTRGIYIETPSNPTLKITDLRGVADLAHRHGLITIADNTFMSPYLQRPLTMGIDIVVHSATKFLGGHSDVIAGLAVATDPELAARIGKNQKTWGGILGPDDSWLVLRGIKTLGVRMDRAQQNALYLANWFVGRQGIKQVYYPGLAHHPGLQTHMAQALGAGAVLSVVLEDSLNWQAFVEHLQYAIFAVSLGGVETIVSHPATMSHAAMPAPERQRRGVDDNLLRISVGIESINDLIRDFEAALTYVTSLS</sequence>
<evidence type="ECO:0000256" key="1">
    <source>
        <dbReference type="ARBA" id="ARBA00001933"/>
    </source>
</evidence>
<keyword evidence="5 8" id="KW-0663">Pyridoxal phosphate</keyword>
<dbReference type="EMBL" id="CP019454">
    <property type="protein sequence ID" value="AUW94635.1"/>
    <property type="molecule type" value="Genomic_DNA"/>
</dbReference>
<dbReference type="PANTHER" id="PTHR11808:SF50">
    <property type="entry name" value="CYSTATHIONINE BETA-LYASE"/>
    <property type="match status" value="1"/>
</dbReference>
<dbReference type="InterPro" id="IPR015422">
    <property type="entry name" value="PyrdxlP-dep_Trfase_small"/>
</dbReference>
<dbReference type="InterPro" id="IPR015421">
    <property type="entry name" value="PyrdxlP-dep_Trfase_major"/>
</dbReference>
<comment type="similarity">
    <text evidence="2 8">Belongs to the trans-sulfuration enzymes family.</text>
</comment>
<keyword evidence="7" id="KW-0456">Lyase</keyword>
<organism evidence="9 10">
    <name type="scientific">Sulfobacillus thermotolerans</name>
    <dbReference type="NCBI Taxonomy" id="338644"/>
    <lineage>
        <taxon>Bacteria</taxon>
        <taxon>Bacillati</taxon>
        <taxon>Bacillota</taxon>
        <taxon>Clostridia</taxon>
        <taxon>Eubacteriales</taxon>
        <taxon>Clostridiales Family XVII. Incertae Sedis</taxon>
        <taxon>Sulfobacillus</taxon>
    </lineage>
</organism>
<dbReference type="EC" id="4.4.1.13" evidence="3"/>
<keyword evidence="10" id="KW-1185">Reference proteome</keyword>
<dbReference type="InterPro" id="IPR000277">
    <property type="entry name" value="Cys/Met-Metab_PyrdxlP-dep_enz"/>
</dbReference>
<evidence type="ECO:0000256" key="2">
    <source>
        <dbReference type="ARBA" id="ARBA00009077"/>
    </source>
</evidence>
<dbReference type="Pfam" id="PF01053">
    <property type="entry name" value="Cys_Met_Meta_PP"/>
    <property type="match status" value="1"/>
</dbReference>
<keyword evidence="6" id="KW-0486">Methionine biosynthesis</keyword>
<keyword evidence="4" id="KW-0028">Amino-acid biosynthesis</keyword>
<protein>
    <recommendedName>
        <fullName evidence="3">cysteine-S-conjugate beta-lyase</fullName>
        <ecNumber evidence="3">4.4.1.13</ecNumber>
    </recommendedName>
</protein>
<dbReference type="SUPFAM" id="SSF53383">
    <property type="entry name" value="PLP-dependent transferases"/>
    <property type="match status" value="1"/>
</dbReference>
<evidence type="ECO:0000313" key="10">
    <source>
        <dbReference type="Proteomes" id="UP000325292"/>
    </source>
</evidence>
<evidence type="ECO:0000256" key="3">
    <source>
        <dbReference type="ARBA" id="ARBA00012224"/>
    </source>
</evidence>
<dbReference type="PROSITE" id="PS00868">
    <property type="entry name" value="CYS_MET_METAB_PP"/>
    <property type="match status" value="1"/>
</dbReference>
<dbReference type="PIRSF" id="PIRSF001434">
    <property type="entry name" value="CGS"/>
    <property type="match status" value="1"/>
</dbReference>
<dbReference type="InterPro" id="IPR054542">
    <property type="entry name" value="Cys_met_metab_PP"/>
</dbReference>
<evidence type="ECO:0000256" key="4">
    <source>
        <dbReference type="ARBA" id="ARBA00022605"/>
    </source>
</evidence>
<evidence type="ECO:0000256" key="5">
    <source>
        <dbReference type="ARBA" id="ARBA00022898"/>
    </source>
</evidence>
<proteinExistence type="inferred from homology"/>
<dbReference type="CDD" id="cd00614">
    <property type="entry name" value="CGS_like"/>
    <property type="match status" value="1"/>
</dbReference>
<evidence type="ECO:0000256" key="6">
    <source>
        <dbReference type="ARBA" id="ARBA00023167"/>
    </source>
</evidence>
<reference evidence="9 10" key="1">
    <citation type="journal article" date="2019" name="Sci. Rep.">
        <title>Sulfobacillus thermotolerans: new insights into resistance and metabolic capacities of acidophilic chemolithotrophs.</title>
        <authorList>
            <person name="Panyushkina A.E."/>
            <person name="Babenko V.V."/>
            <person name="Nikitina A.S."/>
            <person name="Selezneva O.V."/>
            <person name="Tsaplina I.A."/>
            <person name="Letarova M.A."/>
            <person name="Kostryukova E.S."/>
            <person name="Letarov A.V."/>
        </authorList>
    </citation>
    <scope>NUCLEOTIDE SEQUENCE [LARGE SCALE GENOMIC DNA]</scope>
    <source>
        <strain evidence="9 10">Kr1</strain>
    </source>
</reference>
<dbReference type="Gene3D" id="3.40.640.10">
    <property type="entry name" value="Type I PLP-dependent aspartate aminotransferase-like (Major domain)"/>
    <property type="match status" value="1"/>
</dbReference>
<dbReference type="InterPro" id="IPR015424">
    <property type="entry name" value="PyrdxlP-dep_Trfase"/>
</dbReference>
<dbReference type="Proteomes" id="UP000325292">
    <property type="component" value="Chromosome"/>
</dbReference>
<dbReference type="PANTHER" id="PTHR11808">
    <property type="entry name" value="TRANS-SULFURATION ENZYME FAMILY MEMBER"/>
    <property type="match status" value="1"/>
</dbReference>
<accession>A0ABM6RTF8</accession>
<evidence type="ECO:0000313" key="9">
    <source>
        <dbReference type="EMBL" id="AUW94635.1"/>
    </source>
</evidence>
<comment type="cofactor">
    <cofactor evidence="1 8">
        <name>pyridoxal 5'-phosphate</name>
        <dbReference type="ChEBI" id="CHEBI:597326"/>
    </cofactor>
</comment>
<gene>
    <name evidence="9" type="ORF">BXT84_12350</name>
</gene>
<name>A0ABM6RTF8_9FIRM</name>
<dbReference type="Gene3D" id="3.90.1150.10">
    <property type="entry name" value="Aspartate Aminotransferase, domain 1"/>
    <property type="match status" value="1"/>
</dbReference>